<dbReference type="eggNOG" id="KOG4090">
    <property type="taxonomic scope" value="Eukaryota"/>
</dbReference>
<evidence type="ECO:0000313" key="2">
    <source>
        <dbReference type="EMBL" id="EFN52842.1"/>
    </source>
</evidence>
<feature type="compositionally biased region" description="Pro residues" evidence="1">
    <location>
        <begin position="34"/>
        <end position="50"/>
    </location>
</feature>
<accession>E1ZMQ7</accession>
<evidence type="ECO:0008006" key="4">
    <source>
        <dbReference type="Google" id="ProtNLM"/>
    </source>
</evidence>
<dbReference type="GO" id="GO:0005739">
    <property type="term" value="C:mitochondrion"/>
    <property type="evidence" value="ECO:0007669"/>
    <property type="project" value="TreeGrafter"/>
</dbReference>
<dbReference type="FunCoup" id="E1ZMQ7">
    <property type="interactions" value="5"/>
</dbReference>
<sequence length="147" mass="15524">MARSRSRSAPRPAPRPASRPQSQGFQTQARQAPPQSPPPMPHHAPPPPAMPQQGGGMMAGLGGMVAQGMALGTGSALAHRAVDSVLGSRHPEPQAATEAAQEIVREQQPCADQAKAFADCMSWAQGDMGACQQYFDNMQACRRAVQQ</sequence>
<dbReference type="EMBL" id="GL433854">
    <property type="protein sequence ID" value="EFN52842.1"/>
    <property type="molecule type" value="Genomic_DNA"/>
</dbReference>
<dbReference type="AlphaFoldDB" id="E1ZMQ7"/>
<dbReference type="OrthoDB" id="1106148at2759"/>
<dbReference type="PROSITE" id="PS51808">
    <property type="entry name" value="CHCH"/>
    <property type="match status" value="1"/>
</dbReference>
<name>E1ZMQ7_CHLVA</name>
<proteinExistence type="predicted"/>
<evidence type="ECO:0000256" key="1">
    <source>
        <dbReference type="SAM" id="MobiDB-lite"/>
    </source>
</evidence>
<reference evidence="2 3" key="1">
    <citation type="journal article" date="2010" name="Plant Cell">
        <title>The Chlorella variabilis NC64A genome reveals adaptation to photosymbiosis, coevolution with viruses, and cryptic sex.</title>
        <authorList>
            <person name="Blanc G."/>
            <person name="Duncan G."/>
            <person name="Agarkova I."/>
            <person name="Borodovsky M."/>
            <person name="Gurnon J."/>
            <person name="Kuo A."/>
            <person name="Lindquist E."/>
            <person name="Lucas S."/>
            <person name="Pangilinan J."/>
            <person name="Polle J."/>
            <person name="Salamov A."/>
            <person name="Terry A."/>
            <person name="Yamada T."/>
            <person name="Dunigan D.D."/>
            <person name="Grigoriev I.V."/>
            <person name="Claverie J.M."/>
            <person name="Van Etten J.L."/>
        </authorList>
    </citation>
    <scope>NUCLEOTIDE SEQUENCE [LARGE SCALE GENOMIC DNA]</scope>
    <source>
        <strain evidence="2 3">NC64A</strain>
    </source>
</reference>
<protein>
    <recommendedName>
        <fullName evidence="4">CHCH domain-containing protein</fullName>
    </recommendedName>
</protein>
<dbReference type="InterPro" id="IPR009069">
    <property type="entry name" value="Cys_alpha_HP_mot_SF"/>
</dbReference>
<dbReference type="InParanoid" id="E1ZMQ7"/>
<keyword evidence="3" id="KW-1185">Reference proteome</keyword>
<dbReference type="PANTHER" id="PTHR13523">
    <property type="entry name" value="COILED-COIL-HELIX-COILED-COIL-HELIX DOMAIN CONTAINING 2/NUR77"/>
    <property type="match status" value="1"/>
</dbReference>
<dbReference type="SUPFAM" id="SSF47072">
    <property type="entry name" value="Cysteine alpha-hairpin motif"/>
    <property type="match status" value="1"/>
</dbReference>
<dbReference type="RefSeq" id="XP_005844944.1">
    <property type="nucleotide sequence ID" value="XM_005844882.1"/>
</dbReference>
<dbReference type="KEGG" id="cvr:CHLNCDRAFT_138293"/>
<dbReference type="STRING" id="554065.E1ZMQ7"/>
<dbReference type="PANTHER" id="PTHR13523:SF2">
    <property type="entry name" value="COILED-COIL-HELIX-COILED-COIL-HELIX DOMAIN CONTAINING 2, ISOFORM A-RELATED"/>
    <property type="match status" value="1"/>
</dbReference>
<feature type="compositionally biased region" description="Low complexity" evidence="1">
    <location>
        <begin position="18"/>
        <end position="33"/>
    </location>
</feature>
<feature type="region of interest" description="Disordered" evidence="1">
    <location>
        <begin position="1"/>
        <end position="61"/>
    </location>
</feature>
<gene>
    <name evidence="2" type="ORF">CHLNCDRAFT_138293</name>
</gene>
<dbReference type="GO" id="GO:0007005">
    <property type="term" value="P:mitochondrion organization"/>
    <property type="evidence" value="ECO:0007669"/>
    <property type="project" value="InterPro"/>
</dbReference>
<dbReference type="GO" id="GO:0005634">
    <property type="term" value="C:nucleus"/>
    <property type="evidence" value="ECO:0007669"/>
    <property type="project" value="TreeGrafter"/>
</dbReference>
<dbReference type="Proteomes" id="UP000008141">
    <property type="component" value="Unassembled WGS sequence"/>
</dbReference>
<organism evidence="3">
    <name type="scientific">Chlorella variabilis</name>
    <name type="common">Green alga</name>
    <dbReference type="NCBI Taxonomy" id="554065"/>
    <lineage>
        <taxon>Eukaryota</taxon>
        <taxon>Viridiplantae</taxon>
        <taxon>Chlorophyta</taxon>
        <taxon>core chlorophytes</taxon>
        <taxon>Trebouxiophyceae</taxon>
        <taxon>Chlorellales</taxon>
        <taxon>Chlorellaceae</taxon>
        <taxon>Chlorella clade</taxon>
        <taxon>Chlorella</taxon>
    </lineage>
</organism>
<evidence type="ECO:0000313" key="3">
    <source>
        <dbReference type="Proteomes" id="UP000008141"/>
    </source>
</evidence>
<dbReference type="InterPro" id="IPR055304">
    <property type="entry name" value="CHCHD2/10-like"/>
</dbReference>
<dbReference type="GeneID" id="17352242"/>
<dbReference type="OMA" id="CQFYLDQ"/>